<protein>
    <recommendedName>
        <fullName evidence="3">SPOR domain-containing protein</fullName>
    </recommendedName>
</protein>
<feature type="compositionally biased region" description="Low complexity" evidence="1">
    <location>
        <begin position="131"/>
        <end position="140"/>
    </location>
</feature>
<evidence type="ECO:0000259" key="3">
    <source>
        <dbReference type="PROSITE" id="PS51724"/>
    </source>
</evidence>
<sequence>MKKNSSNNSGSQFSIEMDSKGVVIFLVLVALTAGSVFYLGMLFGKAGRNAHEKVELKGVAGEPAPDTLKPPTDLKIYDLGGKTPEVNALQKEFNSLQETSAPTVAAEFQALDQEAKDMETLKAQAKTLDQEPTPTETEAPEASKPKAESGAWPDIVKETTEKSNQPLFTVQVLGTGNRAKADALVDQLKSKNFDAFVESLTSEGKQIYRVRVGRENSEKIEKVKDRLEPYIKGLGQPAVVPLH</sequence>
<dbReference type="PROSITE" id="PS51724">
    <property type="entry name" value="SPOR"/>
    <property type="match status" value="1"/>
</dbReference>
<dbReference type="PANTHER" id="PTHR38687">
    <property type="entry name" value="CELL DIVISION PROTEIN DEDD-RELATED"/>
    <property type="match status" value="1"/>
</dbReference>
<evidence type="ECO:0000256" key="2">
    <source>
        <dbReference type="SAM" id="Phobius"/>
    </source>
</evidence>
<dbReference type="Proteomes" id="UP000177583">
    <property type="component" value="Unassembled WGS sequence"/>
</dbReference>
<reference evidence="4 5" key="1">
    <citation type="journal article" date="2016" name="Nat. Commun.">
        <title>Thousands of microbial genomes shed light on interconnected biogeochemical processes in an aquifer system.</title>
        <authorList>
            <person name="Anantharaman K."/>
            <person name="Brown C.T."/>
            <person name="Hug L.A."/>
            <person name="Sharon I."/>
            <person name="Castelle C.J."/>
            <person name="Probst A.J."/>
            <person name="Thomas B.C."/>
            <person name="Singh A."/>
            <person name="Wilkins M.J."/>
            <person name="Karaoz U."/>
            <person name="Brodie E.L."/>
            <person name="Williams K.H."/>
            <person name="Hubbard S.S."/>
            <person name="Banfield J.F."/>
        </authorList>
    </citation>
    <scope>NUCLEOTIDE SEQUENCE [LARGE SCALE GENOMIC DNA]</scope>
</reference>
<dbReference type="PANTHER" id="PTHR38687:SF1">
    <property type="entry name" value="CELL DIVISION PROTEIN DEDD"/>
    <property type="match status" value="1"/>
</dbReference>
<dbReference type="InterPro" id="IPR036680">
    <property type="entry name" value="SPOR-like_sf"/>
</dbReference>
<dbReference type="InterPro" id="IPR052521">
    <property type="entry name" value="Cell_div_SPOR-domain"/>
</dbReference>
<accession>A0A1F6GZ43</accession>
<name>A0A1F6GZ43_9PROT</name>
<evidence type="ECO:0000313" key="5">
    <source>
        <dbReference type="Proteomes" id="UP000177583"/>
    </source>
</evidence>
<proteinExistence type="predicted"/>
<dbReference type="AlphaFoldDB" id="A0A1F6GZ43"/>
<dbReference type="GO" id="GO:0042834">
    <property type="term" value="F:peptidoglycan binding"/>
    <property type="evidence" value="ECO:0007669"/>
    <property type="project" value="InterPro"/>
</dbReference>
<dbReference type="InterPro" id="IPR007730">
    <property type="entry name" value="SPOR-like_dom"/>
</dbReference>
<gene>
    <name evidence="4" type="ORF">A2557_02185</name>
</gene>
<dbReference type="EMBL" id="MFNF01000017">
    <property type="protein sequence ID" value="OGH03314.1"/>
    <property type="molecule type" value="Genomic_DNA"/>
</dbReference>
<organism evidence="4 5">
    <name type="scientific">Candidatus Lambdaproteobacteria bacterium RIFOXYD2_FULL_56_26</name>
    <dbReference type="NCBI Taxonomy" id="1817773"/>
    <lineage>
        <taxon>Bacteria</taxon>
        <taxon>Pseudomonadati</taxon>
        <taxon>Pseudomonadota</taxon>
        <taxon>Candidatus Lambdaproteobacteria</taxon>
    </lineage>
</organism>
<dbReference type="Gene3D" id="3.30.70.1070">
    <property type="entry name" value="Sporulation related repeat"/>
    <property type="match status" value="1"/>
</dbReference>
<keyword evidence="2" id="KW-1133">Transmembrane helix</keyword>
<dbReference type="GO" id="GO:0032153">
    <property type="term" value="C:cell division site"/>
    <property type="evidence" value="ECO:0007669"/>
    <property type="project" value="TreeGrafter"/>
</dbReference>
<dbReference type="GO" id="GO:0032506">
    <property type="term" value="P:cytokinetic process"/>
    <property type="evidence" value="ECO:0007669"/>
    <property type="project" value="TreeGrafter"/>
</dbReference>
<evidence type="ECO:0000256" key="1">
    <source>
        <dbReference type="SAM" id="MobiDB-lite"/>
    </source>
</evidence>
<dbReference type="Pfam" id="PF05036">
    <property type="entry name" value="SPOR"/>
    <property type="match status" value="1"/>
</dbReference>
<dbReference type="SUPFAM" id="SSF110997">
    <property type="entry name" value="Sporulation related repeat"/>
    <property type="match status" value="1"/>
</dbReference>
<feature type="transmembrane region" description="Helical" evidence="2">
    <location>
        <begin position="21"/>
        <end position="43"/>
    </location>
</feature>
<keyword evidence="2" id="KW-0472">Membrane</keyword>
<evidence type="ECO:0000313" key="4">
    <source>
        <dbReference type="EMBL" id="OGH03314.1"/>
    </source>
</evidence>
<feature type="domain" description="SPOR" evidence="3">
    <location>
        <begin position="162"/>
        <end position="241"/>
    </location>
</feature>
<dbReference type="GO" id="GO:0030428">
    <property type="term" value="C:cell septum"/>
    <property type="evidence" value="ECO:0007669"/>
    <property type="project" value="TreeGrafter"/>
</dbReference>
<comment type="caution">
    <text evidence="4">The sequence shown here is derived from an EMBL/GenBank/DDBJ whole genome shotgun (WGS) entry which is preliminary data.</text>
</comment>
<feature type="region of interest" description="Disordered" evidence="1">
    <location>
        <begin position="126"/>
        <end position="151"/>
    </location>
</feature>
<keyword evidence="2" id="KW-0812">Transmembrane</keyword>